<sequence>MVTKKDKTAIVTELRTVILEEIMEVRSDLTALEQQVSELESENMQAIQHSQSTDHATARQETVILHLHRPKRTTTSRGHREPSSPQGEKAYPTTLSFELKEAIMRATMPQTITFQDDSVFLYQDLSSLTLDACRAMWPLTRLLQEKRIPYKFSI</sequence>
<reference evidence="3" key="1">
    <citation type="submission" date="2022-03" db="EMBL/GenBank/DDBJ databases">
        <authorList>
            <person name="Alioto T."/>
            <person name="Alioto T."/>
            <person name="Gomez Garrido J."/>
        </authorList>
    </citation>
    <scope>NUCLEOTIDE SEQUENCE</scope>
</reference>
<name>A0AAD1WEX4_PELCU</name>
<feature type="coiled-coil region" evidence="1">
    <location>
        <begin position="22"/>
        <end position="49"/>
    </location>
</feature>
<dbReference type="AlphaFoldDB" id="A0AAD1WEX4"/>
<dbReference type="EMBL" id="OW240918">
    <property type="protein sequence ID" value="CAH2306595.1"/>
    <property type="molecule type" value="Genomic_DNA"/>
</dbReference>
<gene>
    <name evidence="3" type="ORF">PECUL_23A028228</name>
</gene>
<accession>A0AAD1WEX4</accession>
<dbReference type="Proteomes" id="UP001295444">
    <property type="component" value="Chromosome 07"/>
</dbReference>
<organism evidence="3 4">
    <name type="scientific">Pelobates cultripes</name>
    <name type="common">Western spadefoot toad</name>
    <dbReference type="NCBI Taxonomy" id="61616"/>
    <lineage>
        <taxon>Eukaryota</taxon>
        <taxon>Metazoa</taxon>
        <taxon>Chordata</taxon>
        <taxon>Craniata</taxon>
        <taxon>Vertebrata</taxon>
        <taxon>Euteleostomi</taxon>
        <taxon>Amphibia</taxon>
        <taxon>Batrachia</taxon>
        <taxon>Anura</taxon>
        <taxon>Pelobatoidea</taxon>
        <taxon>Pelobatidae</taxon>
        <taxon>Pelobates</taxon>
    </lineage>
</organism>
<evidence type="ECO:0000313" key="4">
    <source>
        <dbReference type="Proteomes" id="UP001295444"/>
    </source>
</evidence>
<proteinExistence type="predicted"/>
<keyword evidence="4" id="KW-1185">Reference proteome</keyword>
<evidence type="ECO:0000313" key="3">
    <source>
        <dbReference type="EMBL" id="CAH2306595.1"/>
    </source>
</evidence>
<evidence type="ECO:0000256" key="1">
    <source>
        <dbReference type="SAM" id="Coils"/>
    </source>
</evidence>
<keyword evidence="1" id="KW-0175">Coiled coil</keyword>
<evidence type="ECO:0000256" key="2">
    <source>
        <dbReference type="SAM" id="MobiDB-lite"/>
    </source>
</evidence>
<protein>
    <submittedName>
        <fullName evidence="3">Uncharacterized protein</fullName>
    </submittedName>
</protein>
<feature type="region of interest" description="Disordered" evidence="2">
    <location>
        <begin position="68"/>
        <end position="90"/>
    </location>
</feature>